<reference evidence="3" key="2">
    <citation type="submission" date="2020-09" db="EMBL/GenBank/DDBJ databases">
        <authorList>
            <person name="Sun Q."/>
            <person name="Ohkuma M."/>
        </authorList>
    </citation>
    <scope>NUCLEOTIDE SEQUENCE</scope>
    <source>
        <strain evidence="3">JCM 13306</strain>
    </source>
</reference>
<accession>A0A919KGH9</accession>
<gene>
    <name evidence="3" type="ORF">GCM10009090_06050</name>
</gene>
<reference evidence="3" key="1">
    <citation type="journal article" date="2014" name="Int. J. Syst. Evol. Microbiol.">
        <title>Complete genome sequence of Corynebacterium casei LMG S-19264T (=DSM 44701T), isolated from a smear-ripened cheese.</title>
        <authorList>
            <consortium name="US DOE Joint Genome Institute (JGI-PGF)"/>
            <person name="Walter F."/>
            <person name="Albersmeier A."/>
            <person name="Kalinowski J."/>
            <person name="Ruckert C."/>
        </authorList>
    </citation>
    <scope>NUCLEOTIDE SEQUENCE</scope>
    <source>
        <strain evidence="3">JCM 13306</strain>
    </source>
</reference>
<dbReference type="RefSeq" id="WP_434027552.1">
    <property type="nucleotide sequence ID" value="NZ_BNBA01000003.1"/>
</dbReference>
<comment type="caution">
    <text evidence="3">The sequence shown here is derived from an EMBL/GenBank/DDBJ whole genome shotgun (WGS) entry which is preliminary data.</text>
</comment>
<evidence type="ECO:0000313" key="4">
    <source>
        <dbReference type="Proteomes" id="UP000623958"/>
    </source>
</evidence>
<dbReference type="Gene3D" id="1.10.890.40">
    <property type="match status" value="1"/>
</dbReference>
<name>A0A919KGH9_9XANT</name>
<feature type="signal peptide" evidence="1">
    <location>
        <begin position="1"/>
        <end position="23"/>
    </location>
</feature>
<organism evidence="3 4">
    <name type="scientific">Xanthomonas boreopolis</name>
    <dbReference type="NCBI Taxonomy" id="86183"/>
    <lineage>
        <taxon>Bacteria</taxon>
        <taxon>Pseudomonadati</taxon>
        <taxon>Pseudomonadota</taxon>
        <taxon>Gammaproteobacteria</taxon>
        <taxon>Lysobacterales</taxon>
        <taxon>Lysobacteraceae</taxon>
        <taxon>Xanthomonas</taxon>
    </lineage>
</organism>
<dbReference type="Proteomes" id="UP000623958">
    <property type="component" value="Unassembled WGS sequence"/>
</dbReference>
<keyword evidence="1" id="KW-0732">Signal</keyword>
<dbReference type="AlphaFoldDB" id="A0A919KGH9"/>
<proteinExistence type="predicted"/>
<evidence type="ECO:0000259" key="2">
    <source>
        <dbReference type="Pfam" id="PF18602"/>
    </source>
</evidence>
<evidence type="ECO:0000313" key="3">
    <source>
        <dbReference type="EMBL" id="GHH48298.1"/>
    </source>
</evidence>
<dbReference type="Pfam" id="PF18602">
    <property type="entry name" value="Rap1a"/>
    <property type="match status" value="1"/>
</dbReference>
<sequence>MRLPRLFSAALLATSLFATTLSAQPQPAPAGASGQPYRTLRAKELLAGIDEGALAAPTPDPARQRELSTGRAMAYVYGVADITAGKAWCPPPRLAISELASVTYAYLAKLPPARLDEPASVAVVQALGAAHPCK</sequence>
<keyword evidence="4" id="KW-1185">Reference proteome</keyword>
<evidence type="ECO:0000256" key="1">
    <source>
        <dbReference type="SAM" id="SignalP"/>
    </source>
</evidence>
<dbReference type="EMBL" id="BNBA01000003">
    <property type="protein sequence ID" value="GHH48298.1"/>
    <property type="molecule type" value="Genomic_DNA"/>
</dbReference>
<feature type="domain" description="Rap1a immunity protein" evidence="2">
    <location>
        <begin position="62"/>
        <end position="133"/>
    </location>
</feature>
<dbReference type="InterPro" id="IPR041238">
    <property type="entry name" value="Rap1a"/>
</dbReference>
<feature type="chain" id="PRO_5037471622" description="Rap1a immunity protein domain-containing protein" evidence="1">
    <location>
        <begin position="24"/>
        <end position="134"/>
    </location>
</feature>
<protein>
    <recommendedName>
        <fullName evidence="2">Rap1a immunity protein domain-containing protein</fullName>
    </recommendedName>
</protein>